<keyword evidence="1" id="KW-0812">Transmembrane</keyword>
<evidence type="ECO:0000256" key="1">
    <source>
        <dbReference type="SAM" id="Phobius"/>
    </source>
</evidence>
<accession>A0AAW3MK49</accession>
<organism evidence="2 3">
    <name type="scientific">Burkholderia ubonensis</name>
    <dbReference type="NCBI Taxonomy" id="101571"/>
    <lineage>
        <taxon>Bacteria</taxon>
        <taxon>Pseudomonadati</taxon>
        <taxon>Pseudomonadota</taxon>
        <taxon>Betaproteobacteria</taxon>
        <taxon>Burkholderiales</taxon>
        <taxon>Burkholderiaceae</taxon>
        <taxon>Burkholderia</taxon>
        <taxon>Burkholderia cepacia complex</taxon>
    </lineage>
</organism>
<reference evidence="2 3" key="1">
    <citation type="submission" date="2015-11" db="EMBL/GenBank/DDBJ databases">
        <title>Expanding the genomic diversity of Burkholderia species for the development of highly accurate diagnostics.</title>
        <authorList>
            <person name="Sahl J."/>
            <person name="Keim P."/>
            <person name="Wagner D."/>
        </authorList>
    </citation>
    <scope>NUCLEOTIDE SEQUENCE [LARGE SCALE GENOMIC DNA]</scope>
    <source>
        <strain evidence="2 3">MSMB1808WGS</strain>
    </source>
</reference>
<evidence type="ECO:0008006" key="4">
    <source>
        <dbReference type="Google" id="ProtNLM"/>
    </source>
</evidence>
<gene>
    <name evidence="2" type="ORF">WJ96_24970</name>
</gene>
<evidence type="ECO:0000313" key="3">
    <source>
        <dbReference type="Proteomes" id="UP000056453"/>
    </source>
</evidence>
<comment type="caution">
    <text evidence="2">The sequence shown here is derived from an EMBL/GenBank/DDBJ whole genome shotgun (WGS) entry which is preliminary data.</text>
</comment>
<dbReference type="AlphaFoldDB" id="A0AAW3MK49"/>
<feature type="transmembrane region" description="Helical" evidence="1">
    <location>
        <begin position="61"/>
        <end position="80"/>
    </location>
</feature>
<keyword evidence="1" id="KW-1133">Transmembrane helix</keyword>
<dbReference type="Proteomes" id="UP000056453">
    <property type="component" value="Unassembled WGS sequence"/>
</dbReference>
<protein>
    <recommendedName>
        <fullName evidence="4">SMODS and SLOG-associating 2TM effector domain-containing protein</fullName>
    </recommendedName>
</protein>
<keyword evidence="1" id="KW-0472">Membrane</keyword>
<dbReference type="EMBL" id="LPBJ01000120">
    <property type="protein sequence ID" value="KVP84756.1"/>
    <property type="molecule type" value="Genomic_DNA"/>
</dbReference>
<sequence>MSKQPTLERRWSDMLFGVRRSIRYHQRRRAFFDRWDQLGNVFSLIFGSAAIYGVLETEYKTLALIASGLVTILSAVNLVFASAQRARLHHDFARKFQELEQEMLVAPEEELLQDVSRKRLDVEADEPPVLHVLNCLCHNEQMRADGYPPASLAKVKWWQRMFAQFFDLREDLIQA</sequence>
<feature type="transmembrane region" description="Helical" evidence="1">
    <location>
        <begin position="37"/>
        <end position="55"/>
    </location>
</feature>
<name>A0AAW3MK49_9BURK</name>
<dbReference type="RefSeq" id="WP_059958229.1">
    <property type="nucleotide sequence ID" value="NZ_LPBJ01000120.1"/>
</dbReference>
<evidence type="ECO:0000313" key="2">
    <source>
        <dbReference type="EMBL" id="KVP84756.1"/>
    </source>
</evidence>
<proteinExistence type="predicted"/>
<keyword evidence="3" id="KW-1185">Reference proteome</keyword>